<proteinExistence type="predicted"/>
<dbReference type="AlphaFoldDB" id="A0A1L4CYN2"/>
<accession>A0A1L4CYN2</accession>
<evidence type="ECO:0000313" key="3">
    <source>
        <dbReference type="Proteomes" id="UP000184731"/>
    </source>
</evidence>
<dbReference type="KEGG" id="saqi:AXG55_03685"/>
<dbReference type="OrthoDB" id="2857684at2"/>
<keyword evidence="1" id="KW-1133">Transmembrane helix</keyword>
<feature type="transmembrane region" description="Helical" evidence="1">
    <location>
        <begin position="52"/>
        <end position="72"/>
    </location>
</feature>
<evidence type="ECO:0000256" key="1">
    <source>
        <dbReference type="SAM" id="Phobius"/>
    </source>
</evidence>
<feature type="transmembrane region" description="Helical" evidence="1">
    <location>
        <begin position="26"/>
        <end position="46"/>
    </location>
</feature>
<organism evidence="2 3">
    <name type="scientific">Silvanigrella aquatica</name>
    <dbReference type="NCBI Taxonomy" id="1915309"/>
    <lineage>
        <taxon>Bacteria</taxon>
        <taxon>Pseudomonadati</taxon>
        <taxon>Bdellovibrionota</taxon>
        <taxon>Oligoflexia</taxon>
        <taxon>Silvanigrellales</taxon>
        <taxon>Silvanigrellaceae</taxon>
        <taxon>Silvanigrella</taxon>
    </lineage>
</organism>
<evidence type="ECO:0000313" key="2">
    <source>
        <dbReference type="EMBL" id="APJ03058.1"/>
    </source>
</evidence>
<keyword evidence="3" id="KW-1185">Reference proteome</keyword>
<name>A0A1L4CYN2_9BACT</name>
<dbReference type="Proteomes" id="UP000184731">
    <property type="component" value="Chromosome"/>
</dbReference>
<sequence>MYLWKVNDLKKELIENKMTELDKFKYLFFTAMMYSLVYMLNCFYPVEVTTTFSKVTGVIDFIIDFIAIIVIFKINGGRNGKEFLARYTSLHCVFGIRLLVWFIFYFLFVIIASIFISSTMNLNNTDQIQDNLFYAGLNVISIIYYWKIANCIKYIRKEELKSEA</sequence>
<gene>
    <name evidence="2" type="ORF">AXG55_03685</name>
</gene>
<dbReference type="EMBL" id="CP017834">
    <property type="protein sequence ID" value="APJ03058.1"/>
    <property type="molecule type" value="Genomic_DNA"/>
</dbReference>
<keyword evidence="1" id="KW-0472">Membrane</keyword>
<reference evidence="2 3" key="1">
    <citation type="submission" date="2016-10" db="EMBL/GenBank/DDBJ databases">
        <title>Silvanigrella aquatica sp. nov., isolated from a freshwater lake located in the Black Forest, Germany, description of Silvanigrellaceae fam. nov., Silvanigrellales ord. nov., reclassification of the order Bdellovibrionales in the class Oligoflexia, reclassification of the families Bacteriovoracaceae and Halobacteriovoraceae in the new order Bacteriovoracales ord. nov., and reclassification of the family Pseudobacteriovoracaceae in the order Oligoflexiales.</title>
        <authorList>
            <person name="Hahn M.W."/>
            <person name="Schmidt J."/>
            <person name="Koll U."/>
            <person name="Rohde M."/>
            <person name="Verbag S."/>
            <person name="Pitt A."/>
            <person name="Nakai R."/>
            <person name="Naganuma T."/>
            <person name="Lang E."/>
        </authorList>
    </citation>
    <scope>NUCLEOTIDE SEQUENCE [LARGE SCALE GENOMIC DNA]</scope>
    <source>
        <strain evidence="2 3">MWH-Nonnen-W8red</strain>
    </source>
</reference>
<protein>
    <submittedName>
        <fullName evidence="2">Uncharacterized protein</fullName>
    </submittedName>
</protein>
<feature type="transmembrane region" description="Helical" evidence="1">
    <location>
        <begin position="93"/>
        <end position="116"/>
    </location>
</feature>
<feature type="transmembrane region" description="Helical" evidence="1">
    <location>
        <begin position="128"/>
        <end position="146"/>
    </location>
</feature>
<dbReference type="RefSeq" id="WP_148696772.1">
    <property type="nucleotide sequence ID" value="NZ_CP017834.1"/>
</dbReference>
<keyword evidence="1" id="KW-0812">Transmembrane</keyword>